<keyword evidence="4 5" id="KW-1015">Disulfide bond</keyword>
<evidence type="ECO:0000256" key="6">
    <source>
        <dbReference type="RuleBase" id="RU363034"/>
    </source>
</evidence>
<dbReference type="Proteomes" id="UP000504631">
    <property type="component" value="Unplaced"/>
</dbReference>
<dbReference type="GO" id="GO:0004252">
    <property type="term" value="F:serine-type endopeptidase activity"/>
    <property type="evidence" value="ECO:0007669"/>
    <property type="project" value="InterPro"/>
</dbReference>
<comment type="caution">
    <text evidence="5">Lacks conserved residue(s) required for the propagation of feature annotation.</text>
</comment>
<feature type="transmembrane region" description="Helical" evidence="8">
    <location>
        <begin position="55"/>
        <end position="85"/>
    </location>
</feature>
<dbReference type="SUPFAM" id="SSF50494">
    <property type="entry name" value="Trypsin-like serine proteases"/>
    <property type="match status" value="2"/>
</dbReference>
<dbReference type="InterPro" id="IPR023415">
    <property type="entry name" value="LDLR_class-A_CS"/>
</dbReference>
<keyword evidence="10" id="KW-1185">Reference proteome</keyword>
<dbReference type="SMART" id="SM00192">
    <property type="entry name" value="LDLa"/>
    <property type="match status" value="9"/>
</dbReference>
<feature type="region of interest" description="Disordered" evidence="7">
    <location>
        <begin position="516"/>
        <end position="545"/>
    </location>
</feature>
<feature type="disulfide bond" evidence="5">
    <location>
        <begin position="1890"/>
        <end position="1905"/>
    </location>
</feature>
<keyword evidence="8" id="KW-0472">Membrane</keyword>
<keyword evidence="8" id="KW-0812">Transmembrane</keyword>
<gene>
    <name evidence="11" type="primary">LOC117234980</name>
</gene>
<dbReference type="SUPFAM" id="SSF57424">
    <property type="entry name" value="LDL receptor-like module"/>
    <property type="match status" value="8"/>
</dbReference>
<feature type="domain" description="Peptidase S1" evidence="9">
    <location>
        <begin position="1514"/>
        <end position="1856"/>
    </location>
</feature>
<dbReference type="PROSITE" id="PS50240">
    <property type="entry name" value="TRYPSIN_DOM"/>
    <property type="match status" value="2"/>
</dbReference>
<evidence type="ECO:0000256" key="1">
    <source>
        <dbReference type="ARBA" id="ARBA00022670"/>
    </source>
</evidence>
<dbReference type="PANTHER" id="PTHR24252:SF7">
    <property type="entry name" value="HYALIN"/>
    <property type="match status" value="1"/>
</dbReference>
<dbReference type="InterPro" id="IPR015420">
    <property type="entry name" value="Peptidase_S1A_nudel"/>
</dbReference>
<dbReference type="CDD" id="cd00112">
    <property type="entry name" value="LDLa"/>
    <property type="match status" value="8"/>
</dbReference>
<dbReference type="KEGG" id="bvk:117234980"/>
<sequence>MNTEYKISLTKLENVPITDNQCCINLTTSKSASATEHSGSSSKYTHLKFMRRHRLVYLVQSLILILILSFAGFLIYLAVVSGYIYTAHKIQKTNEQVNLIRNNCPAQQKTINAALQSLHRYLYKDQLDQQNQLHSIALMRESRRKREDANASACKQNMEHCKEVIDSMWSIVSIVNSSVPHLQAFFKNFSTETNPIKSKFVELVECLQCKNDTTTLIEDSDPNTRTSDAGTMQEYADHSQIKNNVDIVTNLLNDEKHDDDKQNLNSDFVDAGTLKTTKVEENVQKSTTASFKDSFGGNGKGDLNRTTKELETAERITTEYKATSASTEVDTINATTNMSTTPKAEETTVRITDQTIGNDDTKRTTDVAKLGDGDVRKIAINPLHPSVHPPNQGHEQKVAEGEGENAGKNFSKPVFRDNYGRIVIKGTKEIPSGMIPTAETIKSSQQLVLTPTISWVSHRVCFYNPNANNNPTKQSGPGETMYPASSPGVSYAYSVQPERQGFQNLDQTQGYVQVQTPAQGLPPQPGPGNFGSSSGQRVGPSGPAILNFPPIPGHQTSASAPANSNSKTPYYCTYIPAPTFQFPAIPGVSEYQRSSVAYDKEEEEGNFVNEKKDNKEFLHRYSDECPSNTIRCSDGRRCVSRSQWCDSVVDCYDASDERTCSCRDRISLERLCDGYFDCPHGEDELGCFGCPKNSFSCNDWQNPYTSDTCVPLSQRCDGKRQCASGKDETDCNILTPSYIEGKNLFTIGYTEGYLHKNYKGQWYPVCPPIDAWAKDACISEIGTQIKKAPEIKVHSVPGNAYHGPYLTRVNNQTKLIPSCMNTAIFVRCPRFSCGTTVFSHEDSLRPHILEKEDRAPLQMYDAIMFPSDDDTYIEYEDIRHNENKKIVLPSDDDNIDPGDNESKKIDRKQDDIVGSQLRVVGGRASHPKAWPFLVAIYKDGVFYCGGTILNELWVLTAAHCLEGYVGQYFEVQAGILRQNSFSPMSQSRKARYTVMYSQYNARHLQNDIGMIMLDDPLRFNRWVRPVCLPGPNLLGPMWRNKPEPNTTCIAIGWGTIAEYGLNPDHLREVEVPILASCKYEEDQNDASICAGYLHGGRDACQGDSGGPLLCRNPYSTSQWYVAGVVSHGQGCARPNEPGTYARVSYFLSWIKEISNGRGVPPLRRTPLERCPGFSCDGGLGKCLPIEARCNRIVDCLNGEDEVNCSHSSLYMQMENTTHDFEPILSTPSIDNFMMSSEIVTTEFTISYDTINNATEESVFTQQENDDSESKGDDISTLTTSTIVYTEPVLPLTPKTFPTVFTCTRLLQTIPIEKRCDRVVDCEDSSDEMNCTCKNYLQNLKRSAICDGYVDCDDLTDEQDCEICAENEFLCKTSKTCVSMAKRCDGNFDCMFKEDELDCFTLTDGQRIYLDGDRRPFLNVQGILTRYIEGKWQPTCHRPRMHKNQSTASIIGQNMCEYFGLANVRSSKSIVVKNSQLERIEWRKGDSTYQENSSAASLNEKDETCLGLYIHCAAIPSGSMYAHLAIDDRTGNRDYLWPWLAAIFVDGRYRCMALLLDSNWLLSAAKCLENVRLNTSYVAAVLGYGRLFRQINGPHQQVSTIDEVHYVNNSVSILLHLKDRAHFGRHVQPLFVNKTIYLPGAMDTCIAVGTNEAYEIKSVFLKIIFENCPSCQRCFVNISNSECSESETSRWSGIIFCRGRKGWYPASVFQDNRGICNFKNAQNMTSIEHVNPYLMEVIDNPRQSVEPICTGFRCNIGQCIPQNRVCDGIPDCRGEEDEDTRYCKEFQENCENSVDSCNCMKTQLRCRNGKCVDKSAFCDGKIDCYDGSDEPTICTCAEYLKLTSPERLCDGVRHCLDKTDESPEMCSCKDFSFKCKTTSENDTCIAQDFICDGVKDCPNGDDEATCRTLKLHSNDSSGEVIRRSYGVWYTECFPSPTMDEEDLTSLCKSMGYSSGIVNNDTVVTDEIMVPKRDEFYAVKMNEMSWMFLRNDKPLITLEKSNETCYRTFVTCS</sequence>
<dbReference type="PRINTS" id="PR00261">
    <property type="entry name" value="LDLRECEPTOR"/>
</dbReference>
<dbReference type="PANTHER" id="PTHR24252">
    <property type="entry name" value="ACROSIN-RELATED"/>
    <property type="match status" value="1"/>
</dbReference>
<feature type="disulfide bond" evidence="5">
    <location>
        <begin position="716"/>
        <end position="731"/>
    </location>
</feature>
<evidence type="ECO:0000313" key="11">
    <source>
        <dbReference type="RefSeq" id="XP_033352473.1"/>
    </source>
</evidence>
<dbReference type="Gene3D" id="4.10.400.10">
    <property type="entry name" value="Low-density Lipoprotein Receptor"/>
    <property type="match status" value="8"/>
</dbReference>
<feature type="disulfide bond" evidence="5">
    <location>
        <begin position="1753"/>
        <end position="1771"/>
    </location>
</feature>
<reference evidence="11" key="1">
    <citation type="submission" date="2025-08" db="UniProtKB">
        <authorList>
            <consortium name="RefSeq"/>
        </authorList>
    </citation>
    <scope>IDENTIFICATION</scope>
    <source>
        <tissue evidence="11">Muscle</tissue>
    </source>
</reference>
<dbReference type="GO" id="GO:0006508">
    <property type="term" value="P:proteolysis"/>
    <property type="evidence" value="ECO:0007669"/>
    <property type="project" value="UniProtKB-KW"/>
</dbReference>
<protein>
    <submittedName>
        <fullName evidence="11">Serine protease nudel-like</fullName>
    </submittedName>
</protein>
<dbReference type="InterPro" id="IPR001254">
    <property type="entry name" value="Trypsin_dom"/>
</dbReference>
<feature type="domain" description="Peptidase S1" evidence="9">
    <location>
        <begin position="919"/>
        <end position="1155"/>
    </location>
</feature>
<dbReference type="SMART" id="SM00020">
    <property type="entry name" value="Tryp_SPc"/>
    <property type="match status" value="1"/>
</dbReference>
<dbReference type="Pfam" id="PF00057">
    <property type="entry name" value="Ldl_recept_a"/>
    <property type="match status" value="4"/>
</dbReference>
<dbReference type="Pfam" id="PF00089">
    <property type="entry name" value="Trypsin"/>
    <property type="match status" value="1"/>
</dbReference>
<dbReference type="PROSITE" id="PS01209">
    <property type="entry name" value="LDLRA_1"/>
    <property type="match status" value="4"/>
</dbReference>
<dbReference type="InterPro" id="IPR033116">
    <property type="entry name" value="TRYPSIN_SER"/>
</dbReference>
<accession>A0A6J3KH80</accession>
<dbReference type="PROSITE" id="PS00134">
    <property type="entry name" value="TRYPSIN_HIS"/>
    <property type="match status" value="1"/>
</dbReference>
<feature type="disulfide bond" evidence="5">
    <location>
        <begin position="1798"/>
        <end position="1810"/>
    </location>
</feature>
<dbReference type="PROSITE" id="PS00135">
    <property type="entry name" value="TRYPSIN_SER"/>
    <property type="match status" value="1"/>
</dbReference>
<dbReference type="GeneID" id="117234980"/>
<evidence type="ECO:0000313" key="10">
    <source>
        <dbReference type="Proteomes" id="UP000504631"/>
    </source>
</evidence>
<dbReference type="CDD" id="cd00190">
    <property type="entry name" value="Tryp_SPc"/>
    <property type="match status" value="1"/>
</dbReference>
<evidence type="ECO:0000256" key="8">
    <source>
        <dbReference type="SAM" id="Phobius"/>
    </source>
</evidence>
<dbReference type="CTD" id="38738"/>
<evidence type="ECO:0000256" key="7">
    <source>
        <dbReference type="SAM" id="MobiDB-lite"/>
    </source>
</evidence>
<evidence type="ECO:0000259" key="9">
    <source>
        <dbReference type="PROSITE" id="PS50240"/>
    </source>
</evidence>
<feature type="disulfide bond" evidence="5">
    <location>
        <begin position="1189"/>
        <end position="1204"/>
    </location>
</feature>
<name>A0A6J3KH80_9HYME</name>
<keyword evidence="2 6" id="KW-0378">Hydrolase</keyword>
<feature type="disulfide bond" evidence="5">
    <location>
        <begin position="1345"/>
        <end position="1360"/>
    </location>
</feature>
<feature type="disulfide bond" evidence="5">
    <location>
        <begin position="645"/>
        <end position="660"/>
    </location>
</feature>
<dbReference type="InterPro" id="IPR002172">
    <property type="entry name" value="LDrepeatLR_classA_rpt"/>
</dbReference>
<dbReference type="Gene3D" id="2.40.10.10">
    <property type="entry name" value="Trypsin-like serine proteases"/>
    <property type="match status" value="3"/>
</dbReference>
<feature type="disulfide bond" evidence="5">
    <location>
        <begin position="1805"/>
        <end position="1823"/>
    </location>
</feature>
<feature type="disulfide bond" evidence="5">
    <location>
        <begin position="1170"/>
        <end position="1182"/>
    </location>
</feature>
<evidence type="ECO:0000256" key="2">
    <source>
        <dbReference type="ARBA" id="ARBA00022801"/>
    </source>
</evidence>
<dbReference type="Pfam" id="PF09342">
    <property type="entry name" value="DUF1986"/>
    <property type="match status" value="1"/>
</dbReference>
<feature type="disulfide bond" evidence="5">
    <location>
        <begin position="1383"/>
        <end position="1398"/>
    </location>
</feature>
<proteinExistence type="predicted"/>
<dbReference type="InterPro" id="IPR036055">
    <property type="entry name" value="LDL_receptor-like_sf"/>
</dbReference>
<keyword evidence="3 6" id="KW-0720">Serine protease</keyword>
<dbReference type="PROSITE" id="PS50068">
    <property type="entry name" value="LDLRA_2"/>
    <property type="match status" value="8"/>
</dbReference>
<evidence type="ECO:0000256" key="5">
    <source>
        <dbReference type="PROSITE-ProRule" id="PRU00124"/>
    </source>
</evidence>
<dbReference type="InterPro" id="IPR018114">
    <property type="entry name" value="TRYPSIN_HIS"/>
</dbReference>
<organism evidence="10 11">
    <name type="scientific">Bombus vosnesenskii</name>
    <dbReference type="NCBI Taxonomy" id="207650"/>
    <lineage>
        <taxon>Eukaryota</taxon>
        <taxon>Metazoa</taxon>
        <taxon>Ecdysozoa</taxon>
        <taxon>Arthropoda</taxon>
        <taxon>Hexapoda</taxon>
        <taxon>Insecta</taxon>
        <taxon>Pterygota</taxon>
        <taxon>Neoptera</taxon>
        <taxon>Endopterygota</taxon>
        <taxon>Hymenoptera</taxon>
        <taxon>Apocrita</taxon>
        <taxon>Aculeata</taxon>
        <taxon>Apoidea</taxon>
        <taxon>Anthophila</taxon>
        <taxon>Apidae</taxon>
        <taxon>Bombus</taxon>
        <taxon>Pyrobombus</taxon>
    </lineage>
</organism>
<evidence type="ECO:0000256" key="3">
    <source>
        <dbReference type="ARBA" id="ARBA00022825"/>
    </source>
</evidence>
<dbReference type="InterPro" id="IPR009003">
    <property type="entry name" value="Peptidase_S1_PA"/>
</dbReference>
<dbReference type="RefSeq" id="XP_033352473.1">
    <property type="nucleotide sequence ID" value="XM_033496582.1"/>
</dbReference>
<feature type="region of interest" description="Disordered" evidence="7">
    <location>
        <begin position="384"/>
        <end position="412"/>
    </location>
</feature>
<keyword evidence="1 6" id="KW-0645">Protease</keyword>
<keyword evidence="8" id="KW-1133">Transmembrane helix</keyword>
<dbReference type="InterPro" id="IPR043504">
    <property type="entry name" value="Peptidase_S1_PA_chymotrypsin"/>
</dbReference>
<evidence type="ECO:0000256" key="4">
    <source>
        <dbReference type="ARBA" id="ARBA00023157"/>
    </source>
</evidence>
<dbReference type="FunFam" id="2.40.10.10:FF:000003">
    <property type="entry name" value="Transmembrane serine protease 3"/>
    <property type="match status" value="1"/>
</dbReference>